<dbReference type="EMBL" id="PFMK01000091">
    <property type="protein sequence ID" value="PIZ02396.1"/>
    <property type="molecule type" value="Genomic_DNA"/>
</dbReference>
<evidence type="ECO:0000313" key="1">
    <source>
        <dbReference type="EMBL" id="PIZ02396.1"/>
    </source>
</evidence>
<reference evidence="2" key="1">
    <citation type="submission" date="2017-09" db="EMBL/GenBank/DDBJ databases">
        <title>Depth-based differentiation of microbial function through sediment-hosted aquifers and enrichment of novel symbionts in the deep terrestrial subsurface.</title>
        <authorList>
            <person name="Probst A.J."/>
            <person name="Ladd B."/>
            <person name="Jarett J.K."/>
            <person name="Geller-Mcgrath D.E."/>
            <person name="Sieber C.M.K."/>
            <person name="Emerson J.B."/>
            <person name="Anantharaman K."/>
            <person name="Thomas B.C."/>
            <person name="Malmstrom R."/>
            <person name="Stieglmeier M."/>
            <person name="Klingl A."/>
            <person name="Woyke T."/>
            <person name="Ryan C.M."/>
            <person name="Banfield J.F."/>
        </authorList>
    </citation>
    <scope>NUCLEOTIDE SEQUENCE [LARGE SCALE GENOMIC DNA]</scope>
</reference>
<proteinExistence type="predicted"/>
<protein>
    <submittedName>
        <fullName evidence="1">Uncharacterized protein</fullName>
    </submittedName>
</protein>
<dbReference type="Proteomes" id="UP000231069">
    <property type="component" value="Unassembled WGS sequence"/>
</dbReference>
<sequence>MGITVQNRLGCLGKSLTGLIKSAESMMPLFTPNPTLYPVIRFEENGFINDLSILIFVSGLIHIFHTY</sequence>
<organism evidence="1 2">
    <name type="scientific">Candidatus Gottesmanbacteria bacterium CG_4_10_14_0_8_um_filter_37_24</name>
    <dbReference type="NCBI Taxonomy" id="1974574"/>
    <lineage>
        <taxon>Bacteria</taxon>
        <taxon>Candidatus Gottesmaniibacteriota</taxon>
    </lineage>
</organism>
<accession>A0A2M7RPZ5</accession>
<gene>
    <name evidence="1" type="ORF">COY59_05275</name>
</gene>
<name>A0A2M7RPZ5_9BACT</name>
<comment type="caution">
    <text evidence="1">The sequence shown here is derived from an EMBL/GenBank/DDBJ whole genome shotgun (WGS) entry which is preliminary data.</text>
</comment>
<evidence type="ECO:0000313" key="2">
    <source>
        <dbReference type="Proteomes" id="UP000231069"/>
    </source>
</evidence>
<dbReference type="AlphaFoldDB" id="A0A2M7RPZ5"/>